<comment type="caution">
    <text evidence="4">The sequence shown here is derived from an EMBL/GenBank/DDBJ whole genome shotgun (WGS) entry which is preliminary data.</text>
</comment>
<dbReference type="PANTHER" id="PTHR10302">
    <property type="entry name" value="SINGLE-STRANDED DNA-BINDING PROTEIN"/>
    <property type="match status" value="1"/>
</dbReference>
<dbReference type="EMBL" id="JAFBDZ010000002">
    <property type="protein sequence ID" value="MBM7585298.1"/>
    <property type="molecule type" value="Genomic_DNA"/>
</dbReference>
<keyword evidence="1 2" id="KW-0238">DNA-binding</keyword>
<dbReference type="InterPro" id="IPR011344">
    <property type="entry name" value="ssDNA-bd"/>
</dbReference>
<sequence>MINQVTIVGRLTRDPDLRHTTDGKPVLNVTLALNRRFKNQNGQFDADFILCTLWSKAAENTAKFCQKGSVLGIVGRIQTRNYDNEQGKRVYITEVVAESVRFLDGKPPEQQKKEKEMEIPIF</sequence>
<evidence type="ECO:0000313" key="4">
    <source>
        <dbReference type="EMBL" id="MBM7585298.1"/>
    </source>
</evidence>
<dbReference type="SUPFAM" id="SSF50249">
    <property type="entry name" value="Nucleic acid-binding proteins"/>
    <property type="match status" value="1"/>
</dbReference>
<dbReference type="PIRSF" id="PIRSF002070">
    <property type="entry name" value="SSB"/>
    <property type="match status" value="1"/>
</dbReference>
<evidence type="ECO:0000256" key="3">
    <source>
        <dbReference type="PIRNR" id="PIRNR002070"/>
    </source>
</evidence>
<dbReference type="PANTHER" id="PTHR10302:SF27">
    <property type="entry name" value="SINGLE-STRANDED DNA-BINDING PROTEIN"/>
    <property type="match status" value="1"/>
</dbReference>
<evidence type="ECO:0000256" key="1">
    <source>
        <dbReference type="ARBA" id="ARBA00023125"/>
    </source>
</evidence>
<dbReference type="Proteomes" id="UP001646157">
    <property type="component" value="Unassembled WGS sequence"/>
</dbReference>
<dbReference type="CDD" id="cd04496">
    <property type="entry name" value="SSB_OBF"/>
    <property type="match status" value="1"/>
</dbReference>
<dbReference type="HAMAP" id="MF_00984">
    <property type="entry name" value="SSB"/>
    <property type="match status" value="1"/>
</dbReference>
<dbReference type="RefSeq" id="WP_205170919.1">
    <property type="nucleotide sequence ID" value="NZ_JAFBDZ010000002.1"/>
</dbReference>
<gene>
    <name evidence="4" type="ORF">JOC86_001840</name>
</gene>
<reference evidence="4 5" key="1">
    <citation type="submission" date="2021-01" db="EMBL/GenBank/DDBJ databases">
        <title>Genomic Encyclopedia of Type Strains, Phase IV (KMG-IV): sequencing the most valuable type-strain genomes for metagenomic binning, comparative biology and taxonomic classification.</title>
        <authorList>
            <person name="Goeker M."/>
        </authorList>
    </citation>
    <scope>NUCLEOTIDE SEQUENCE [LARGE SCALE GENOMIC DNA]</scope>
    <source>
        <strain evidence="4 5">DSM 24834</strain>
    </source>
</reference>
<keyword evidence="5" id="KW-1185">Reference proteome</keyword>
<accession>A0ABS2NBT1</accession>
<proteinExistence type="inferred from homology"/>
<comment type="caution">
    <text evidence="2">Lacks conserved residue(s) required for the propagation of feature annotation.</text>
</comment>
<organism evidence="4 5">
    <name type="scientific">Rossellomorea pakistanensis</name>
    <dbReference type="NCBI Taxonomy" id="992288"/>
    <lineage>
        <taxon>Bacteria</taxon>
        <taxon>Bacillati</taxon>
        <taxon>Bacillota</taxon>
        <taxon>Bacilli</taxon>
        <taxon>Bacillales</taxon>
        <taxon>Bacillaceae</taxon>
        <taxon>Rossellomorea</taxon>
    </lineage>
</organism>
<dbReference type="GO" id="GO:0003677">
    <property type="term" value="F:DNA binding"/>
    <property type="evidence" value="ECO:0007669"/>
    <property type="project" value="UniProtKB-KW"/>
</dbReference>
<protein>
    <recommendedName>
        <fullName evidence="2 3">Single-stranded DNA-binding protein</fullName>
        <shortName evidence="2">SSB</shortName>
    </recommendedName>
</protein>
<dbReference type="InterPro" id="IPR012340">
    <property type="entry name" value="NA-bd_OB-fold"/>
</dbReference>
<dbReference type="NCBIfam" id="TIGR00621">
    <property type="entry name" value="ssb"/>
    <property type="match status" value="1"/>
</dbReference>
<comment type="subunit">
    <text evidence="2">Homotetramer.</text>
</comment>
<dbReference type="InterPro" id="IPR000424">
    <property type="entry name" value="Primosome_PriB/ssb"/>
</dbReference>
<name>A0ABS2NBT1_9BACI</name>
<dbReference type="Pfam" id="PF00436">
    <property type="entry name" value="SSB"/>
    <property type="match status" value="1"/>
</dbReference>
<evidence type="ECO:0000313" key="5">
    <source>
        <dbReference type="Proteomes" id="UP001646157"/>
    </source>
</evidence>
<evidence type="ECO:0000256" key="2">
    <source>
        <dbReference type="HAMAP-Rule" id="MF_00984"/>
    </source>
</evidence>
<dbReference type="Gene3D" id="2.40.50.140">
    <property type="entry name" value="Nucleic acid-binding proteins"/>
    <property type="match status" value="1"/>
</dbReference>
<dbReference type="PROSITE" id="PS50935">
    <property type="entry name" value="SSB"/>
    <property type="match status" value="1"/>
</dbReference>